<evidence type="ECO:0000256" key="3">
    <source>
        <dbReference type="ARBA" id="ARBA00022833"/>
    </source>
</evidence>
<evidence type="ECO:0000313" key="8">
    <source>
        <dbReference type="EMBL" id="GAA0179699.1"/>
    </source>
</evidence>
<dbReference type="SMART" id="SM00547">
    <property type="entry name" value="ZnF_RBZ"/>
    <property type="match status" value="4"/>
</dbReference>
<keyword evidence="9" id="KW-1185">Reference proteome</keyword>
<organism evidence="8 9">
    <name type="scientific">Lithospermum erythrorhizon</name>
    <name type="common">Purple gromwell</name>
    <name type="synonym">Lithospermum officinale var. erythrorhizon</name>
    <dbReference type="NCBI Taxonomy" id="34254"/>
    <lineage>
        <taxon>Eukaryota</taxon>
        <taxon>Viridiplantae</taxon>
        <taxon>Streptophyta</taxon>
        <taxon>Embryophyta</taxon>
        <taxon>Tracheophyta</taxon>
        <taxon>Spermatophyta</taxon>
        <taxon>Magnoliopsida</taxon>
        <taxon>eudicotyledons</taxon>
        <taxon>Gunneridae</taxon>
        <taxon>Pentapetalae</taxon>
        <taxon>asterids</taxon>
        <taxon>lamiids</taxon>
        <taxon>Boraginales</taxon>
        <taxon>Boraginaceae</taxon>
        <taxon>Boraginoideae</taxon>
        <taxon>Lithospermeae</taxon>
        <taxon>Lithospermum</taxon>
    </lineage>
</organism>
<evidence type="ECO:0000313" key="9">
    <source>
        <dbReference type="Proteomes" id="UP001454036"/>
    </source>
</evidence>
<dbReference type="GO" id="GO:0008270">
    <property type="term" value="F:zinc ion binding"/>
    <property type="evidence" value="ECO:0007669"/>
    <property type="project" value="UniProtKB-KW"/>
</dbReference>
<evidence type="ECO:0000259" key="7">
    <source>
        <dbReference type="PROSITE" id="PS50199"/>
    </source>
</evidence>
<dbReference type="InterPro" id="IPR036443">
    <property type="entry name" value="Znf_RanBP2_sf"/>
</dbReference>
<feature type="domain" description="RanBP2-type" evidence="7">
    <location>
        <begin position="282"/>
        <end position="311"/>
    </location>
</feature>
<dbReference type="InterPro" id="IPR001876">
    <property type="entry name" value="Znf_RanBP2"/>
</dbReference>
<accession>A0AAV3RM80</accession>
<dbReference type="SUPFAM" id="SSF90209">
    <property type="entry name" value="Ran binding protein zinc finger-like"/>
    <property type="match status" value="3"/>
</dbReference>
<evidence type="ECO:0000256" key="5">
    <source>
        <dbReference type="SAM" id="MobiDB-lite"/>
    </source>
</evidence>
<feature type="chain" id="PRO_5043831142" description="RanBP2-type domain-containing protein" evidence="6">
    <location>
        <begin position="20"/>
        <end position="434"/>
    </location>
</feature>
<dbReference type="Gene3D" id="4.10.1060.10">
    <property type="entry name" value="Zinc finger, RanBP2-type"/>
    <property type="match status" value="4"/>
</dbReference>
<reference evidence="8 9" key="1">
    <citation type="submission" date="2024-01" db="EMBL/GenBank/DDBJ databases">
        <title>The complete chloroplast genome sequence of Lithospermum erythrorhizon: insights into the phylogenetic relationship among Boraginaceae species and the maternal lineages of purple gromwells.</title>
        <authorList>
            <person name="Okada T."/>
            <person name="Watanabe K."/>
        </authorList>
    </citation>
    <scope>NUCLEOTIDE SEQUENCE [LARGE SCALE GENOMIC DNA]</scope>
</reference>
<proteinExistence type="predicted"/>
<dbReference type="EMBL" id="BAABME010010543">
    <property type="protein sequence ID" value="GAA0179699.1"/>
    <property type="molecule type" value="Genomic_DNA"/>
</dbReference>
<protein>
    <recommendedName>
        <fullName evidence="7">RanBP2-type domain-containing protein</fullName>
    </recommendedName>
</protein>
<comment type="caution">
    <text evidence="8">The sequence shown here is derived from an EMBL/GenBank/DDBJ whole genome shotgun (WGS) entry which is preliminary data.</text>
</comment>
<name>A0AAV3RM80_LITER</name>
<dbReference type="PANTHER" id="PTHR23111">
    <property type="entry name" value="ZINC FINGER PROTEIN"/>
    <property type="match status" value="1"/>
</dbReference>
<evidence type="ECO:0000256" key="2">
    <source>
        <dbReference type="ARBA" id="ARBA00022771"/>
    </source>
</evidence>
<feature type="domain" description="RanBP2-type" evidence="7">
    <location>
        <begin position="320"/>
        <end position="349"/>
    </location>
</feature>
<feature type="domain" description="RanBP2-type" evidence="7">
    <location>
        <begin position="399"/>
        <end position="428"/>
    </location>
</feature>
<feature type="signal peptide" evidence="6">
    <location>
        <begin position="1"/>
        <end position="19"/>
    </location>
</feature>
<keyword evidence="1" id="KW-0479">Metal-binding</keyword>
<evidence type="ECO:0000256" key="6">
    <source>
        <dbReference type="SAM" id="SignalP"/>
    </source>
</evidence>
<feature type="domain" description="RanBP2-type" evidence="7">
    <location>
        <begin position="353"/>
        <end position="382"/>
    </location>
</feature>
<dbReference type="GO" id="GO:0003729">
    <property type="term" value="F:mRNA binding"/>
    <property type="evidence" value="ECO:0007669"/>
    <property type="project" value="TreeGrafter"/>
</dbReference>
<dbReference type="AlphaFoldDB" id="A0AAV3RM80"/>
<dbReference type="Proteomes" id="UP001454036">
    <property type="component" value="Unassembled WGS sequence"/>
</dbReference>
<feature type="compositionally biased region" description="Basic and acidic residues" evidence="5">
    <location>
        <begin position="260"/>
        <end position="274"/>
    </location>
</feature>
<dbReference type="GO" id="GO:0005737">
    <property type="term" value="C:cytoplasm"/>
    <property type="evidence" value="ECO:0007669"/>
    <property type="project" value="TreeGrafter"/>
</dbReference>
<keyword evidence="6" id="KW-0732">Signal</keyword>
<sequence length="434" mass="48696">MTSSKIFMLSLLGSSLVRTHFLKPSKPLIFPPPLTPSLHFLRHSSTTTTATSAAAVLDTSDFPPPPNSLGHPWPEWVLFVDRLKAKGYFSKNMESDEDGKEEKDLVFYTDANLLKNACLGFARDRFDLFKSLSALDIQTVVEKGCPSIARKVVNSSKRLRAHVLLDEGEVCGSCSLRESCDRSYVILTDDEASARTVDIIRILLLYALDPSVLSKGEISADRIIIETSARRLLSELIELSDTVPAPEITNTPSPLRTKKAPHEKNESRKFDGDDHSQNVEMKLGDWTCSRCNFMNFARNIRCLKCKGDGPKRIDNSMEMKKGDWNCPGCGFMNFASKSSCFRCRGARPPRQLEPGEWECSSCNYLNYRRNTSCKKCNCDRPSDGNTLSYEEPRPPRPLEFGEWACPSCFYVNFRRNTTCRKCSCDRPSSGGSLS</sequence>
<dbReference type="Pfam" id="PF00641">
    <property type="entry name" value="Zn_ribbon_RanBP"/>
    <property type="match status" value="2"/>
</dbReference>
<dbReference type="PANTHER" id="PTHR23111:SF40">
    <property type="entry name" value="RNA-BINDING PROTEIN INVOLVED IN HETEROCHROMATIN ASSEMBLY-RELATED"/>
    <property type="match status" value="1"/>
</dbReference>
<keyword evidence="2 4" id="KW-0863">Zinc-finger</keyword>
<dbReference type="PROSITE" id="PS50199">
    <property type="entry name" value="ZF_RANBP2_2"/>
    <property type="match status" value="4"/>
</dbReference>
<evidence type="ECO:0000256" key="1">
    <source>
        <dbReference type="ARBA" id="ARBA00022723"/>
    </source>
</evidence>
<feature type="region of interest" description="Disordered" evidence="5">
    <location>
        <begin position="244"/>
        <end position="274"/>
    </location>
</feature>
<keyword evidence="3" id="KW-0862">Zinc</keyword>
<evidence type="ECO:0000256" key="4">
    <source>
        <dbReference type="PROSITE-ProRule" id="PRU00322"/>
    </source>
</evidence>
<gene>
    <name evidence="8" type="ORF">LIER_30005</name>
</gene>
<dbReference type="PROSITE" id="PS01358">
    <property type="entry name" value="ZF_RANBP2_1"/>
    <property type="match status" value="3"/>
</dbReference>